<evidence type="ECO:0000313" key="2">
    <source>
        <dbReference type="EMBL" id="RMC17798.1"/>
    </source>
</evidence>
<protein>
    <submittedName>
        <fullName evidence="2">Uncharacterized protein</fullName>
    </submittedName>
</protein>
<dbReference type="Proteomes" id="UP000269221">
    <property type="component" value="Unassembled WGS sequence"/>
</dbReference>
<feature type="region of interest" description="Disordered" evidence="1">
    <location>
        <begin position="86"/>
        <end position="122"/>
    </location>
</feature>
<feature type="compositionally biased region" description="Basic and acidic residues" evidence="1">
    <location>
        <begin position="111"/>
        <end position="122"/>
    </location>
</feature>
<gene>
    <name evidence="2" type="ORF">DUI87_05465</name>
</gene>
<evidence type="ECO:0000313" key="3">
    <source>
        <dbReference type="Proteomes" id="UP000269221"/>
    </source>
</evidence>
<keyword evidence="3" id="KW-1185">Reference proteome</keyword>
<accession>A0A3M0KX41</accession>
<reference evidence="2 3" key="1">
    <citation type="submission" date="2018-07" db="EMBL/GenBank/DDBJ databases">
        <title>A high quality draft genome assembly of the barn swallow (H. rustica rustica).</title>
        <authorList>
            <person name="Formenti G."/>
            <person name="Chiara M."/>
            <person name="Poveda L."/>
            <person name="Francoijs K.-J."/>
            <person name="Bonisoli-Alquati A."/>
            <person name="Canova L."/>
            <person name="Gianfranceschi L."/>
            <person name="Horner D.S."/>
            <person name="Saino N."/>
        </authorList>
    </citation>
    <scope>NUCLEOTIDE SEQUENCE [LARGE SCALE GENOMIC DNA]</scope>
    <source>
        <strain evidence="2">Chelidonia</strain>
        <tissue evidence="2">Blood</tissue>
    </source>
</reference>
<name>A0A3M0KX41_HIRRU</name>
<dbReference type="AlphaFoldDB" id="A0A3M0KX41"/>
<comment type="caution">
    <text evidence="2">The sequence shown here is derived from an EMBL/GenBank/DDBJ whole genome shotgun (WGS) entry which is preliminary data.</text>
</comment>
<organism evidence="2 3">
    <name type="scientific">Hirundo rustica rustica</name>
    <dbReference type="NCBI Taxonomy" id="333673"/>
    <lineage>
        <taxon>Eukaryota</taxon>
        <taxon>Metazoa</taxon>
        <taxon>Chordata</taxon>
        <taxon>Craniata</taxon>
        <taxon>Vertebrata</taxon>
        <taxon>Euteleostomi</taxon>
        <taxon>Archelosauria</taxon>
        <taxon>Archosauria</taxon>
        <taxon>Dinosauria</taxon>
        <taxon>Saurischia</taxon>
        <taxon>Theropoda</taxon>
        <taxon>Coelurosauria</taxon>
        <taxon>Aves</taxon>
        <taxon>Neognathae</taxon>
        <taxon>Neoaves</taxon>
        <taxon>Telluraves</taxon>
        <taxon>Australaves</taxon>
        <taxon>Passeriformes</taxon>
        <taxon>Sylvioidea</taxon>
        <taxon>Hirundinidae</taxon>
        <taxon>Hirundo</taxon>
    </lineage>
</organism>
<dbReference type="EMBL" id="QRBI01000098">
    <property type="protein sequence ID" value="RMC17798.1"/>
    <property type="molecule type" value="Genomic_DNA"/>
</dbReference>
<sequence>MPKPGTRLIFLPELFPCEGDWPLAQLPRGAVGSISILGDVHKLFESLLQALLREQGMDNMFSSASSTQIWPFSDSVVLRNSLIPQPSLTGSYMQPPDITLRRQGVSKNKQNKMEEAKGHKKD</sequence>
<proteinExistence type="predicted"/>
<evidence type="ECO:0000256" key="1">
    <source>
        <dbReference type="SAM" id="MobiDB-lite"/>
    </source>
</evidence>